<sequence length="112" mass="11736">SLPSLPAISSMDQGLAPDLRSLSPWVLLGAIVLGIYNLIKRCCSKNTTASGDVLLRAVPPRDPTDPTDPTDPIDGSSNSGPDSEPVPEPDSEPVPEPDSEPVPEPDSEPDPE</sequence>
<dbReference type="EMBL" id="BTSY01000003">
    <property type="protein sequence ID" value="GMT17896.1"/>
    <property type="molecule type" value="Genomic_DNA"/>
</dbReference>
<accession>A0AAV5VDY3</accession>
<evidence type="ECO:0000313" key="3">
    <source>
        <dbReference type="EMBL" id="GMT17896.1"/>
    </source>
</evidence>
<organism evidence="3 4">
    <name type="scientific">Pristionchus fissidentatus</name>
    <dbReference type="NCBI Taxonomy" id="1538716"/>
    <lineage>
        <taxon>Eukaryota</taxon>
        <taxon>Metazoa</taxon>
        <taxon>Ecdysozoa</taxon>
        <taxon>Nematoda</taxon>
        <taxon>Chromadorea</taxon>
        <taxon>Rhabditida</taxon>
        <taxon>Rhabditina</taxon>
        <taxon>Diplogasteromorpha</taxon>
        <taxon>Diplogasteroidea</taxon>
        <taxon>Neodiplogasteridae</taxon>
        <taxon>Pristionchus</taxon>
    </lineage>
</organism>
<feature type="region of interest" description="Disordered" evidence="1">
    <location>
        <begin position="49"/>
        <end position="112"/>
    </location>
</feature>
<gene>
    <name evidence="3" type="ORF">PFISCL1PPCAC_9193</name>
</gene>
<comment type="caution">
    <text evidence="3">The sequence shown here is derived from an EMBL/GenBank/DDBJ whole genome shotgun (WGS) entry which is preliminary data.</text>
</comment>
<feature type="non-terminal residue" evidence="3">
    <location>
        <position position="1"/>
    </location>
</feature>
<keyword evidence="4" id="KW-1185">Reference proteome</keyword>
<evidence type="ECO:0000313" key="4">
    <source>
        <dbReference type="Proteomes" id="UP001432322"/>
    </source>
</evidence>
<evidence type="ECO:0000256" key="1">
    <source>
        <dbReference type="SAM" id="MobiDB-lite"/>
    </source>
</evidence>
<evidence type="ECO:0000256" key="2">
    <source>
        <dbReference type="SAM" id="Phobius"/>
    </source>
</evidence>
<feature type="non-terminal residue" evidence="3">
    <location>
        <position position="112"/>
    </location>
</feature>
<keyword evidence="2" id="KW-0812">Transmembrane</keyword>
<feature type="compositionally biased region" description="Acidic residues" evidence="1">
    <location>
        <begin position="85"/>
        <end position="112"/>
    </location>
</feature>
<keyword evidence="2" id="KW-1133">Transmembrane helix</keyword>
<dbReference type="AlphaFoldDB" id="A0AAV5VDY3"/>
<feature type="transmembrane region" description="Helical" evidence="2">
    <location>
        <begin position="22"/>
        <end position="39"/>
    </location>
</feature>
<keyword evidence="2" id="KW-0472">Membrane</keyword>
<name>A0AAV5VDY3_9BILA</name>
<proteinExistence type="predicted"/>
<dbReference type="Proteomes" id="UP001432322">
    <property type="component" value="Unassembled WGS sequence"/>
</dbReference>
<reference evidence="3" key="1">
    <citation type="submission" date="2023-10" db="EMBL/GenBank/DDBJ databases">
        <title>Genome assembly of Pristionchus species.</title>
        <authorList>
            <person name="Yoshida K."/>
            <person name="Sommer R.J."/>
        </authorList>
    </citation>
    <scope>NUCLEOTIDE SEQUENCE</scope>
    <source>
        <strain evidence="3">RS5133</strain>
    </source>
</reference>
<protein>
    <submittedName>
        <fullName evidence="3">Uncharacterized protein</fullName>
    </submittedName>
</protein>